<dbReference type="RefSeq" id="WP_189062202.1">
    <property type="nucleotide sequence ID" value="NZ_BMMK01000078.1"/>
</dbReference>
<evidence type="ECO:0000313" key="4">
    <source>
        <dbReference type="Proteomes" id="UP000637578"/>
    </source>
</evidence>
<dbReference type="AlphaFoldDB" id="A0A8J3CF28"/>
<keyword evidence="4" id="KW-1185">Reference proteome</keyword>
<name>A0A8J3CF28_9PSEU</name>
<protein>
    <recommendedName>
        <fullName evidence="5">DUF3618 domain-containing protein</fullName>
    </recommendedName>
</protein>
<sequence>MSAEQRRVPEVGVSAEPSAPDPDRAEELLADAVQARQELGEILAELEARLSPRASAARVARDRRVLVVVAAVVVLVVVRWLLRRRR</sequence>
<gene>
    <name evidence="3" type="ORF">GCM10012275_64250</name>
</gene>
<proteinExistence type="predicted"/>
<feature type="region of interest" description="Disordered" evidence="1">
    <location>
        <begin position="1"/>
        <end position="23"/>
    </location>
</feature>
<reference evidence="3" key="2">
    <citation type="submission" date="2020-09" db="EMBL/GenBank/DDBJ databases">
        <authorList>
            <person name="Sun Q."/>
            <person name="Zhou Y."/>
        </authorList>
    </citation>
    <scope>NUCLEOTIDE SEQUENCE</scope>
    <source>
        <strain evidence="3">CGMCC 4.5737</strain>
    </source>
</reference>
<keyword evidence="2" id="KW-0472">Membrane</keyword>
<feature type="transmembrane region" description="Helical" evidence="2">
    <location>
        <begin position="65"/>
        <end position="82"/>
    </location>
</feature>
<evidence type="ECO:0000256" key="1">
    <source>
        <dbReference type="SAM" id="MobiDB-lite"/>
    </source>
</evidence>
<evidence type="ECO:0008006" key="5">
    <source>
        <dbReference type="Google" id="ProtNLM"/>
    </source>
</evidence>
<dbReference type="EMBL" id="BMMK01000078">
    <property type="protein sequence ID" value="GGM84684.1"/>
    <property type="molecule type" value="Genomic_DNA"/>
</dbReference>
<evidence type="ECO:0000313" key="3">
    <source>
        <dbReference type="EMBL" id="GGM84684.1"/>
    </source>
</evidence>
<comment type="caution">
    <text evidence="3">The sequence shown here is derived from an EMBL/GenBank/DDBJ whole genome shotgun (WGS) entry which is preliminary data.</text>
</comment>
<dbReference type="Proteomes" id="UP000637578">
    <property type="component" value="Unassembled WGS sequence"/>
</dbReference>
<keyword evidence="2" id="KW-0812">Transmembrane</keyword>
<accession>A0A8J3CF28</accession>
<evidence type="ECO:0000256" key="2">
    <source>
        <dbReference type="SAM" id="Phobius"/>
    </source>
</evidence>
<reference evidence="3" key="1">
    <citation type="journal article" date="2014" name="Int. J. Syst. Evol. Microbiol.">
        <title>Complete genome sequence of Corynebacterium casei LMG S-19264T (=DSM 44701T), isolated from a smear-ripened cheese.</title>
        <authorList>
            <consortium name="US DOE Joint Genome Institute (JGI-PGF)"/>
            <person name="Walter F."/>
            <person name="Albersmeier A."/>
            <person name="Kalinowski J."/>
            <person name="Ruckert C."/>
        </authorList>
    </citation>
    <scope>NUCLEOTIDE SEQUENCE</scope>
    <source>
        <strain evidence="3">CGMCC 4.5737</strain>
    </source>
</reference>
<keyword evidence="2" id="KW-1133">Transmembrane helix</keyword>
<organism evidence="3 4">
    <name type="scientific">Longimycelium tulufanense</name>
    <dbReference type="NCBI Taxonomy" id="907463"/>
    <lineage>
        <taxon>Bacteria</taxon>
        <taxon>Bacillati</taxon>
        <taxon>Actinomycetota</taxon>
        <taxon>Actinomycetes</taxon>
        <taxon>Pseudonocardiales</taxon>
        <taxon>Pseudonocardiaceae</taxon>
        <taxon>Longimycelium</taxon>
    </lineage>
</organism>